<protein>
    <submittedName>
        <fullName evidence="1">Uncharacterized protein</fullName>
    </submittedName>
</protein>
<proteinExistence type="predicted"/>
<reference evidence="2" key="1">
    <citation type="submission" date="2016-11" db="EMBL/GenBank/DDBJ databases">
        <authorList>
            <person name="Varghese N."/>
            <person name="Submissions S."/>
        </authorList>
    </citation>
    <scope>NUCLEOTIDE SEQUENCE [LARGE SCALE GENOMIC DNA]</scope>
    <source>
        <strain evidence="2">DSM 22623</strain>
    </source>
</reference>
<dbReference type="EMBL" id="FQYP01000005">
    <property type="protein sequence ID" value="SHJ03686.1"/>
    <property type="molecule type" value="Genomic_DNA"/>
</dbReference>
<dbReference type="Proteomes" id="UP000184432">
    <property type="component" value="Unassembled WGS sequence"/>
</dbReference>
<organism evidence="1 2">
    <name type="scientific">Aquimarina spongiae</name>
    <dbReference type="NCBI Taxonomy" id="570521"/>
    <lineage>
        <taxon>Bacteria</taxon>
        <taxon>Pseudomonadati</taxon>
        <taxon>Bacteroidota</taxon>
        <taxon>Flavobacteriia</taxon>
        <taxon>Flavobacteriales</taxon>
        <taxon>Flavobacteriaceae</taxon>
        <taxon>Aquimarina</taxon>
    </lineage>
</organism>
<keyword evidence="2" id="KW-1185">Reference proteome</keyword>
<accession>A0A1M6G169</accession>
<gene>
    <name evidence="1" type="ORF">SAMN04488508_10514</name>
</gene>
<evidence type="ECO:0000313" key="1">
    <source>
        <dbReference type="EMBL" id="SHJ03686.1"/>
    </source>
</evidence>
<dbReference type="AlphaFoldDB" id="A0A1M6G169"/>
<name>A0A1M6G169_9FLAO</name>
<evidence type="ECO:0000313" key="2">
    <source>
        <dbReference type="Proteomes" id="UP000184432"/>
    </source>
</evidence>
<dbReference type="STRING" id="570521.SAMN04488508_10514"/>
<sequence length="40" mass="4524">MYLQKTTRYILNAIPVINPEVVILYTPQNGYPLAFAGNLN</sequence>